<accession>A0A4R3N1E3</accession>
<dbReference type="RefSeq" id="WP_132371643.1">
    <property type="nucleotide sequence ID" value="NZ_SMAN01000008.1"/>
</dbReference>
<dbReference type="GO" id="GO:0005737">
    <property type="term" value="C:cytoplasm"/>
    <property type="evidence" value="ECO:0007669"/>
    <property type="project" value="TreeGrafter"/>
</dbReference>
<comment type="similarity">
    <text evidence="8">Belongs to the trans-sulfuration enzymes family.</text>
</comment>
<dbReference type="AlphaFoldDB" id="A0A4R3N1E3"/>
<dbReference type="Gene3D" id="3.40.640.10">
    <property type="entry name" value="Type I PLP-dependent aspartate aminotransferase-like (Major domain)"/>
    <property type="match status" value="1"/>
</dbReference>
<dbReference type="InterPro" id="IPR000277">
    <property type="entry name" value="Cys/Met-Metab_PyrdxlP-dep_enz"/>
</dbReference>
<evidence type="ECO:0000313" key="10">
    <source>
        <dbReference type="Proteomes" id="UP000294650"/>
    </source>
</evidence>
<evidence type="ECO:0000256" key="8">
    <source>
        <dbReference type="RuleBase" id="RU362118"/>
    </source>
</evidence>
<dbReference type="PIRSF" id="PIRSF001434">
    <property type="entry name" value="CGS"/>
    <property type="match status" value="1"/>
</dbReference>
<dbReference type="InterPro" id="IPR015424">
    <property type="entry name" value="PyrdxlP-dep_Trfase"/>
</dbReference>
<proteinExistence type="inferred from homology"/>
<dbReference type="GO" id="GO:0019346">
    <property type="term" value="P:transsulfuration"/>
    <property type="evidence" value="ECO:0007669"/>
    <property type="project" value="InterPro"/>
</dbReference>
<dbReference type="GO" id="GO:0009086">
    <property type="term" value="P:methionine biosynthetic process"/>
    <property type="evidence" value="ECO:0007669"/>
    <property type="project" value="UniProtKB-ARBA"/>
</dbReference>
<evidence type="ECO:0000256" key="5">
    <source>
        <dbReference type="ARBA" id="ARBA00048780"/>
    </source>
</evidence>
<dbReference type="Gene3D" id="3.90.1150.10">
    <property type="entry name" value="Aspartate Aminotransferase, domain 1"/>
    <property type="match status" value="1"/>
</dbReference>
<comment type="cofactor">
    <cofactor evidence="1 8">
        <name>pyridoxal 5'-phosphate</name>
        <dbReference type="ChEBI" id="CHEBI:597326"/>
    </cofactor>
</comment>
<evidence type="ECO:0000256" key="3">
    <source>
        <dbReference type="ARBA" id="ARBA00047175"/>
    </source>
</evidence>
<sequence>MTNSSNKNDSWGTRTIWGGEEEYFFQGATQVPIVHSVSFGYEDIDSWHDVALGKQKGHIYGRNSNPTVEVFEEKVRNLEGAEAATSFSTGMAAISNTLFSLLSPGDRVVSVKDTYGGTNKIFLEFLPRFQVDVTLCDTTDHEELEKEIARGCNVVYLETPTNPTLKVLDLKRLIDAAHDAGAIVIVDNTFATPINQTPLTLGADLVLHSATKYLGGHADALGGIICGTAKLINIIDHFREINGSTLHPMAAYMLLRGMKTLYLRIKQQNESAMKIARFLESHPLVEAVYYPGLESNEGHDIARKQMRGFGGILSFSLKGGMDAVRMFLPRLKYAHLAANLGAVETVAAPPRTSSHVECSEEERAAMGIPEGLVRYSVGIEDTDDLIQDLEGALVDLNIKTDHASDSV</sequence>
<dbReference type="FunFam" id="3.40.640.10:FF:000046">
    <property type="entry name" value="Cystathionine gamma-lyase"/>
    <property type="match status" value="1"/>
</dbReference>
<evidence type="ECO:0000256" key="4">
    <source>
        <dbReference type="ARBA" id="ARBA00047199"/>
    </source>
</evidence>
<keyword evidence="10" id="KW-1185">Reference proteome</keyword>
<keyword evidence="2 7" id="KW-0663">Pyridoxal phosphate</keyword>
<evidence type="ECO:0000256" key="6">
    <source>
        <dbReference type="ARBA" id="ARBA00052699"/>
    </source>
</evidence>
<dbReference type="GO" id="GO:0030170">
    <property type="term" value="F:pyridoxal phosphate binding"/>
    <property type="evidence" value="ECO:0007669"/>
    <property type="project" value="InterPro"/>
</dbReference>
<dbReference type="Pfam" id="PF01053">
    <property type="entry name" value="Cys_Met_Meta_PP"/>
    <property type="match status" value="1"/>
</dbReference>
<comment type="caution">
    <text evidence="9">The sequence shown here is derived from an EMBL/GenBank/DDBJ whole genome shotgun (WGS) entry which is preliminary data.</text>
</comment>
<dbReference type="GO" id="GO:0047982">
    <property type="term" value="F:homocysteine desulfhydrase activity"/>
    <property type="evidence" value="ECO:0007669"/>
    <property type="project" value="UniProtKB-EC"/>
</dbReference>
<dbReference type="EC" id="4.4.1.2" evidence="3"/>
<evidence type="ECO:0000256" key="2">
    <source>
        <dbReference type="ARBA" id="ARBA00022898"/>
    </source>
</evidence>
<comment type="catalytic activity">
    <reaction evidence="6">
        <text>L-methionine + H2O = methanethiol + 2-oxobutanoate + NH4(+)</text>
        <dbReference type="Rhea" id="RHEA:23800"/>
        <dbReference type="ChEBI" id="CHEBI:15377"/>
        <dbReference type="ChEBI" id="CHEBI:16007"/>
        <dbReference type="ChEBI" id="CHEBI:16763"/>
        <dbReference type="ChEBI" id="CHEBI:28938"/>
        <dbReference type="ChEBI" id="CHEBI:57844"/>
        <dbReference type="EC" id="4.4.1.11"/>
    </reaction>
    <physiologicalReaction direction="left-to-right" evidence="6">
        <dbReference type="Rhea" id="RHEA:23801"/>
    </physiologicalReaction>
</comment>
<protein>
    <recommendedName>
        <fullName evidence="3">homocysteine desulfhydrase</fullName>
        <ecNumber evidence="3">4.4.1.2</ecNumber>
    </recommendedName>
    <alternativeName>
        <fullName evidence="4">Homocysteine desulfhydrase</fullName>
    </alternativeName>
</protein>
<evidence type="ECO:0000256" key="7">
    <source>
        <dbReference type="PIRSR" id="PIRSR001434-2"/>
    </source>
</evidence>
<evidence type="ECO:0000256" key="1">
    <source>
        <dbReference type="ARBA" id="ARBA00001933"/>
    </source>
</evidence>
<dbReference type="Proteomes" id="UP000294650">
    <property type="component" value="Unassembled WGS sequence"/>
</dbReference>
<dbReference type="GO" id="GO:0018826">
    <property type="term" value="F:methionine gamma-lyase activity"/>
    <property type="evidence" value="ECO:0007669"/>
    <property type="project" value="UniProtKB-EC"/>
</dbReference>
<dbReference type="InterPro" id="IPR015422">
    <property type="entry name" value="PyrdxlP-dep_Trfase_small"/>
</dbReference>
<dbReference type="CDD" id="cd00614">
    <property type="entry name" value="CGS_like"/>
    <property type="match status" value="1"/>
</dbReference>
<dbReference type="EMBL" id="SMAN01000008">
    <property type="protein sequence ID" value="TCT22645.1"/>
    <property type="molecule type" value="Genomic_DNA"/>
</dbReference>
<dbReference type="SUPFAM" id="SSF53383">
    <property type="entry name" value="PLP-dependent transferases"/>
    <property type="match status" value="1"/>
</dbReference>
<comment type="catalytic activity">
    <reaction evidence="5">
        <text>L-homocysteine + H2O = 2-oxobutanoate + hydrogen sulfide + NH4(+) + H(+)</text>
        <dbReference type="Rhea" id="RHEA:14501"/>
        <dbReference type="ChEBI" id="CHEBI:15377"/>
        <dbReference type="ChEBI" id="CHEBI:15378"/>
        <dbReference type="ChEBI" id="CHEBI:16763"/>
        <dbReference type="ChEBI" id="CHEBI:28938"/>
        <dbReference type="ChEBI" id="CHEBI:29919"/>
        <dbReference type="ChEBI" id="CHEBI:58199"/>
        <dbReference type="EC" id="4.4.1.2"/>
    </reaction>
    <physiologicalReaction direction="left-to-right" evidence="5">
        <dbReference type="Rhea" id="RHEA:14502"/>
    </physiologicalReaction>
</comment>
<evidence type="ECO:0000313" key="9">
    <source>
        <dbReference type="EMBL" id="TCT22645.1"/>
    </source>
</evidence>
<gene>
    <name evidence="9" type="ORF">EDD68_10865</name>
</gene>
<dbReference type="OrthoDB" id="9803887at2"/>
<name>A0A4R3N1E3_9BACI</name>
<dbReference type="InterPro" id="IPR015421">
    <property type="entry name" value="PyrdxlP-dep_Trfase_major"/>
</dbReference>
<organism evidence="9 10">
    <name type="scientific">Melghiribacillus thermohalophilus</name>
    <dbReference type="NCBI Taxonomy" id="1324956"/>
    <lineage>
        <taxon>Bacteria</taxon>
        <taxon>Bacillati</taxon>
        <taxon>Bacillota</taxon>
        <taxon>Bacilli</taxon>
        <taxon>Bacillales</taxon>
        <taxon>Bacillaceae</taxon>
        <taxon>Melghiribacillus</taxon>
    </lineage>
</organism>
<dbReference type="FunFam" id="3.90.1150.10:FF:000033">
    <property type="entry name" value="Cystathionine gamma-synthase"/>
    <property type="match status" value="1"/>
</dbReference>
<dbReference type="NCBIfam" id="NF006097">
    <property type="entry name" value="PRK08249.1"/>
    <property type="match status" value="1"/>
</dbReference>
<dbReference type="PANTHER" id="PTHR11808">
    <property type="entry name" value="TRANS-SULFURATION ENZYME FAMILY MEMBER"/>
    <property type="match status" value="1"/>
</dbReference>
<feature type="modified residue" description="N6-(pyridoxal phosphate)lysine" evidence="7">
    <location>
        <position position="212"/>
    </location>
</feature>
<reference evidence="9 10" key="1">
    <citation type="submission" date="2019-03" db="EMBL/GenBank/DDBJ databases">
        <title>Genomic Encyclopedia of Type Strains, Phase IV (KMG-IV): sequencing the most valuable type-strain genomes for metagenomic binning, comparative biology and taxonomic classification.</title>
        <authorList>
            <person name="Goeker M."/>
        </authorList>
    </citation>
    <scope>NUCLEOTIDE SEQUENCE [LARGE SCALE GENOMIC DNA]</scope>
    <source>
        <strain evidence="9 10">DSM 25894</strain>
    </source>
</reference>
<dbReference type="PANTHER" id="PTHR11808:SF80">
    <property type="entry name" value="CYSTATHIONINE GAMMA-LYASE"/>
    <property type="match status" value="1"/>
</dbReference>